<keyword evidence="2" id="KW-1185">Reference proteome</keyword>
<feature type="non-terminal residue" evidence="1">
    <location>
        <position position="258"/>
    </location>
</feature>
<dbReference type="OrthoDB" id="5958745at2759"/>
<dbReference type="Proteomes" id="UP001152795">
    <property type="component" value="Unassembled WGS sequence"/>
</dbReference>
<dbReference type="InterPro" id="IPR036056">
    <property type="entry name" value="Fibrinogen-like_C"/>
</dbReference>
<sequence length="258" mass="29194">MANFGQILSIYLLLRYARTCSSQQSSAWFKLTVSGHRLTGHVINELNTYLVECCLYCLRKSSDCKSSNFKTTKHQPHSKSCQPINAMKTTHPQNLLADKNYDNYELLALKKKIEKQTPVKYAKSCDDLYKSGKTTIGVYTIDPDGLGAFSVRCDMESTPGRGWTIFQRCVDGSEDFYRNWTDCKTGFGNLSGEFWLGLDKIHRLSVAVQNVLRVDLERFENETAYAVYESFSVGNESEAYILNVANYSGTNVLKTSQN</sequence>
<dbReference type="Gene3D" id="3.90.215.10">
    <property type="entry name" value="Gamma Fibrinogen, chain A, domain 1"/>
    <property type="match status" value="1"/>
</dbReference>
<dbReference type="SUPFAM" id="SSF56496">
    <property type="entry name" value="Fibrinogen C-terminal domain-like"/>
    <property type="match status" value="1"/>
</dbReference>
<gene>
    <name evidence="1" type="ORF">PACLA_8A085274</name>
</gene>
<dbReference type="AlphaFoldDB" id="A0A7D9LA66"/>
<dbReference type="InterPro" id="IPR014716">
    <property type="entry name" value="Fibrinogen_a/b/g_C_1"/>
</dbReference>
<evidence type="ECO:0000313" key="2">
    <source>
        <dbReference type="Proteomes" id="UP001152795"/>
    </source>
</evidence>
<proteinExistence type="predicted"/>
<organism evidence="1 2">
    <name type="scientific">Paramuricea clavata</name>
    <name type="common">Red gorgonian</name>
    <name type="synonym">Violescent sea-whip</name>
    <dbReference type="NCBI Taxonomy" id="317549"/>
    <lineage>
        <taxon>Eukaryota</taxon>
        <taxon>Metazoa</taxon>
        <taxon>Cnidaria</taxon>
        <taxon>Anthozoa</taxon>
        <taxon>Octocorallia</taxon>
        <taxon>Malacalcyonacea</taxon>
        <taxon>Plexauridae</taxon>
        <taxon>Paramuricea</taxon>
    </lineage>
</organism>
<dbReference type="GO" id="GO:0005615">
    <property type="term" value="C:extracellular space"/>
    <property type="evidence" value="ECO:0007669"/>
    <property type="project" value="TreeGrafter"/>
</dbReference>
<dbReference type="NCBIfam" id="NF040941">
    <property type="entry name" value="GGGWT_bact"/>
    <property type="match status" value="1"/>
</dbReference>
<dbReference type="InterPro" id="IPR050373">
    <property type="entry name" value="Fibrinogen_C-term_domain"/>
</dbReference>
<accession>A0A7D9LA66</accession>
<dbReference type="InterPro" id="IPR002181">
    <property type="entry name" value="Fibrinogen_a/b/g_C_dom"/>
</dbReference>
<protein>
    <submittedName>
        <fullName evidence="1">Uncharacterized protein</fullName>
    </submittedName>
</protein>
<dbReference type="Pfam" id="PF00147">
    <property type="entry name" value="Fibrinogen_C"/>
    <property type="match status" value="1"/>
</dbReference>
<dbReference type="SMART" id="SM00186">
    <property type="entry name" value="FBG"/>
    <property type="match status" value="1"/>
</dbReference>
<name>A0A7D9LA66_PARCT</name>
<dbReference type="PANTHER" id="PTHR19143">
    <property type="entry name" value="FIBRINOGEN/TENASCIN/ANGIOPOEITIN"/>
    <property type="match status" value="1"/>
</dbReference>
<dbReference type="EMBL" id="CACRXK020015684">
    <property type="protein sequence ID" value="CAB4028739.1"/>
    <property type="molecule type" value="Genomic_DNA"/>
</dbReference>
<evidence type="ECO:0000313" key="1">
    <source>
        <dbReference type="EMBL" id="CAB4028739.1"/>
    </source>
</evidence>
<reference evidence="1" key="1">
    <citation type="submission" date="2020-04" db="EMBL/GenBank/DDBJ databases">
        <authorList>
            <person name="Alioto T."/>
            <person name="Alioto T."/>
            <person name="Gomez Garrido J."/>
        </authorList>
    </citation>
    <scope>NUCLEOTIDE SEQUENCE</scope>
    <source>
        <strain evidence="1">A484AB</strain>
    </source>
</reference>
<dbReference type="PROSITE" id="PS51406">
    <property type="entry name" value="FIBRINOGEN_C_2"/>
    <property type="match status" value="1"/>
</dbReference>
<comment type="caution">
    <text evidence="1">The sequence shown here is derived from an EMBL/GenBank/DDBJ whole genome shotgun (WGS) entry which is preliminary data.</text>
</comment>